<evidence type="ECO:0000259" key="2">
    <source>
        <dbReference type="Pfam" id="PF24883"/>
    </source>
</evidence>
<dbReference type="Pfam" id="PF24883">
    <property type="entry name" value="NPHP3_N"/>
    <property type="match status" value="1"/>
</dbReference>
<feature type="domain" description="Nephrocystin 3-like N-terminal" evidence="2">
    <location>
        <begin position="260"/>
        <end position="445"/>
    </location>
</feature>
<evidence type="ECO:0000313" key="3">
    <source>
        <dbReference type="EMBL" id="KAK0652739.1"/>
    </source>
</evidence>
<dbReference type="Proteomes" id="UP001174936">
    <property type="component" value="Unassembled WGS sequence"/>
</dbReference>
<dbReference type="SUPFAM" id="SSF52540">
    <property type="entry name" value="P-loop containing nucleoside triphosphate hydrolases"/>
    <property type="match status" value="1"/>
</dbReference>
<keyword evidence="4" id="KW-1185">Reference proteome</keyword>
<comment type="caution">
    <text evidence="3">The sequence shown here is derived from an EMBL/GenBank/DDBJ whole genome shotgun (WGS) entry which is preliminary data.</text>
</comment>
<accession>A0AA39YHJ6</accession>
<dbReference type="InterPro" id="IPR056884">
    <property type="entry name" value="NPHP3-like_N"/>
</dbReference>
<protein>
    <recommendedName>
        <fullName evidence="2">Nephrocystin 3-like N-terminal domain-containing protein</fullName>
    </recommendedName>
</protein>
<dbReference type="PANTHER" id="PTHR10039">
    <property type="entry name" value="AMELOGENIN"/>
    <property type="match status" value="1"/>
</dbReference>
<dbReference type="PANTHER" id="PTHR10039:SF5">
    <property type="entry name" value="NACHT DOMAIN-CONTAINING PROTEIN"/>
    <property type="match status" value="1"/>
</dbReference>
<dbReference type="Gene3D" id="3.40.50.300">
    <property type="entry name" value="P-loop containing nucleotide triphosphate hydrolases"/>
    <property type="match status" value="1"/>
</dbReference>
<reference evidence="3" key="1">
    <citation type="submission" date="2023-06" db="EMBL/GenBank/DDBJ databases">
        <title>Genome-scale phylogeny and comparative genomics of the fungal order Sordariales.</title>
        <authorList>
            <consortium name="Lawrence Berkeley National Laboratory"/>
            <person name="Hensen N."/>
            <person name="Bonometti L."/>
            <person name="Westerberg I."/>
            <person name="Brannstrom I.O."/>
            <person name="Guillou S."/>
            <person name="Cros-Aarteil S."/>
            <person name="Calhoun S."/>
            <person name="Haridas S."/>
            <person name="Kuo A."/>
            <person name="Mondo S."/>
            <person name="Pangilinan J."/>
            <person name="Riley R."/>
            <person name="Labutti K."/>
            <person name="Andreopoulos B."/>
            <person name="Lipzen A."/>
            <person name="Chen C."/>
            <person name="Yanf M."/>
            <person name="Daum C."/>
            <person name="Ng V."/>
            <person name="Clum A."/>
            <person name="Steindorff A."/>
            <person name="Ohm R."/>
            <person name="Martin F."/>
            <person name="Silar P."/>
            <person name="Natvig D."/>
            <person name="Lalanne C."/>
            <person name="Gautier V."/>
            <person name="Ament-Velasquez S.L."/>
            <person name="Kruys A."/>
            <person name="Hutchinson M.I."/>
            <person name="Powell A.J."/>
            <person name="Barry K."/>
            <person name="Miller A.N."/>
            <person name="Grigoriev I.V."/>
            <person name="Debuchy R."/>
            <person name="Gladieux P."/>
            <person name="Thoren M.H."/>
            <person name="Johannesson H."/>
        </authorList>
    </citation>
    <scope>NUCLEOTIDE SEQUENCE</scope>
    <source>
        <strain evidence="3">SMH2532-1</strain>
    </source>
</reference>
<evidence type="ECO:0000256" key="1">
    <source>
        <dbReference type="ARBA" id="ARBA00022737"/>
    </source>
</evidence>
<sequence length="766" mass="85054">MDPVTAFQVGAAAIAFVDFARNLVSATCRVYKSPDGRPTSTVRLSQISEHLRFVKGKIEEGVSRVPPTDGNEDHELLRLCQECGRIGADLESTVARLTASGTSKLDFAKNSFVVAARSLWRRGQLEALDTELDRIRNQVVTVLVLSTWQDVKVVDRSCERVGQRLDEIIKQLGNTEQSIVQEIPKIREDGRSTWGKRKDHGLFRDGELLAIGLWHSDWQPVLEDGVLPSESWIDNAILSSLKFHGMDDRSAMVPAAYSETFKWIFDEGSRGCGFTTWLQTKKSDVFWITGKPGSGKSTLMKYITAVSGVKLDSHLATWAGGQPPLWGGYYFWDAGNNPLQKSEEGMMRTLLHQCLQKRPDLLPIVTGRRYAWYSAFGNHFFEAPTWDHLELRDTLLRLAAESGKSFRLALFVDGLDEFSGDRPSLISAIKALNAANEIKVCVSSRPWTEFADALGQSPSLAMQTLTQADILAFIRNQLEACPGFLERKATSPKAAERLVREIAQGADGVFLWVSIVVRCSVGLLTAGKTMPEVLSFVLSLTPDMSELYAKIWSTVEPEWMDTSSRLFQLKIATMGIVRLDARLLWLSEEGSLPNELDSHHMRGGGSRLGGRVLPILRRKLDMHTRGILEVSPSGSIELLHRSAKDWLLQSSVWGTILSKTPPEYDPYLALLKAVSAYISPESVERLAVSRTFWGWIIIFLTLASNVPDRVEVVPELIASLDRVNSTLSADEAWTPASTPSTVGNVETCFVGLAAQFGILPYVREKV</sequence>
<name>A0AA39YHJ6_9PEZI</name>
<organism evidence="3 4">
    <name type="scientific">Cercophora newfieldiana</name>
    <dbReference type="NCBI Taxonomy" id="92897"/>
    <lineage>
        <taxon>Eukaryota</taxon>
        <taxon>Fungi</taxon>
        <taxon>Dikarya</taxon>
        <taxon>Ascomycota</taxon>
        <taxon>Pezizomycotina</taxon>
        <taxon>Sordariomycetes</taxon>
        <taxon>Sordariomycetidae</taxon>
        <taxon>Sordariales</taxon>
        <taxon>Lasiosphaeriaceae</taxon>
        <taxon>Cercophora</taxon>
    </lineage>
</organism>
<dbReference type="InterPro" id="IPR027417">
    <property type="entry name" value="P-loop_NTPase"/>
</dbReference>
<evidence type="ECO:0000313" key="4">
    <source>
        <dbReference type="Proteomes" id="UP001174936"/>
    </source>
</evidence>
<gene>
    <name evidence="3" type="ORF">B0T16DRAFT_347197</name>
</gene>
<feature type="non-terminal residue" evidence="3">
    <location>
        <position position="1"/>
    </location>
</feature>
<proteinExistence type="predicted"/>
<dbReference type="EMBL" id="JAULSV010000002">
    <property type="protein sequence ID" value="KAK0652739.1"/>
    <property type="molecule type" value="Genomic_DNA"/>
</dbReference>
<dbReference type="AlphaFoldDB" id="A0AA39YHJ6"/>
<keyword evidence="1" id="KW-0677">Repeat</keyword>